<dbReference type="PANTHER" id="PTHR47331">
    <property type="entry name" value="PHD-TYPE DOMAIN-CONTAINING PROTEIN"/>
    <property type="match status" value="1"/>
</dbReference>
<name>A0A0J7K130_LASNI</name>
<evidence type="ECO:0000256" key="1">
    <source>
        <dbReference type="ARBA" id="ARBA00022801"/>
    </source>
</evidence>
<keyword evidence="1" id="KW-0378">Hydrolase</keyword>
<comment type="caution">
    <text evidence="3">The sequence shown here is derived from an EMBL/GenBank/DDBJ whole genome shotgun (WGS) entry which is preliminary data.</text>
</comment>
<keyword evidence="4" id="KW-1185">Reference proteome</keyword>
<dbReference type="InterPro" id="IPR005312">
    <property type="entry name" value="DUF1759"/>
</dbReference>
<reference evidence="3 4" key="1">
    <citation type="submission" date="2015-04" db="EMBL/GenBank/DDBJ databases">
        <title>Lasius niger genome sequencing.</title>
        <authorList>
            <person name="Konorov E.A."/>
            <person name="Nikitin M.A."/>
            <person name="Kirill M.V."/>
            <person name="Chang P."/>
        </authorList>
    </citation>
    <scope>NUCLEOTIDE SEQUENCE [LARGE SCALE GENOMIC DNA]</scope>
    <source>
        <tissue evidence="3">Whole</tissue>
    </source>
</reference>
<gene>
    <name evidence="3" type="ORF">RF55_18361</name>
</gene>
<dbReference type="GO" id="GO:0004190">
    <property type="term" value="F:aspartic-type endopeptidase activity"/>
    <property type="evidence" value="ECO:0007669"/>
    <property type="project" value="InterPro"/>
</dbReference>
<dbReference type="Gene3D" id="2.40.70.10">
    <property type="entry name" value="Acid Proteases"/>
    <property type="match status" value="1"/>
</dbReference>
<evidence type="ECO:0000313" key="3">
    <source>
        <dbReference type="EMBL" id="KMQ84123.1"/>
    </source>
</evidence>
<dbReference type="PANTHER" id="PTHR47331:SF5">
    <property type="entry name" value="RIBONUCLEASE H"/>
    <property type="match status" value="1"/>
</dbReference>
<accession>A0A0J7K130</accession>
<feature type="non-terminal residue" evidence="3">
    <location>
        <position position="525"/>
    </location>
</feature>
<dbReference type="EMBL" id="LBMM01017315">
    <property type="protein sequence ID" value="KMQ84123.1"/>
    <property type="molecule type" value="Genomic_DNA"/>
</dbReference>
<dbReference type="STRING" id="67767.A0A0J7K130"/>
<dbReference type="InterPro" id="IPR001995">
    <property type="entry name" value="Peptidase_A2_cat"/>
</dbReference>
<protein>
    <recommendedName>
        <fullName evidence="2">Peptidase A2 domain-containing protein</fullName>
    </recommendedName>
</protein>
<dbReference type="PROSITE" id="PS50175">
    <property type="entry name" value="ASP_PROT_RETROV"/>
    <property type="match status" value="1"/>
</dbReference>
<dbReference type="Proteomes" id="UP000036403">
    <property type="component" value="Unassembled WGS sequence"/>
</dbReference>
<dbReference type="Pfam" id="PF03564">
    <property type="entry name" value="DUF1759"/>
    <property type="match status" value="1"/>
</dbReference>
<dbReference type="PaxDb" id="67767-A0A0J7K130"/>
<evidence type="ECO:0000259" key="2">
    <source>
        <dbReference type="PROSITE" id="PS50175"/>
    </source>
</evidence>
<dbReference type="InterPro" id="IPR021109">
    <property type="entry name" value="Peptidase_aspartic_dom_sf"/>
</dbReference>
<dbReference type="GO" id="GO:0006508">
    <property type="term" value="P:proteolysis"/>
    <property type="evidence" value="ECO:0007669"/>
    <property type="project" value="InterPro"/>
</dbReference>
<dbReference type="OrthoDB" id="7692148at2759"/>
<organism evidence="3 4">
    <name type="scientific">Lasius niger</name>
    <name type="common">Black garden ant</name>
    <dbReference type="NCBI Taxonomy" id="67767"/>
    <lineage>
        <taxon>Eukaryota</taxon>
        <taxon>Metazoa</taxon>
        <taxon>Ecdysozoa</taxon>
        <taxon>Arthropoda</taxon>
        <taxon>Hexapoda</taxon>
        <taxon>Insecta</taxon>
        <taxon>Pterygota</taxon>
        <taxon>Neoptera</taxon>
        <taxon>Endopterygota</taxon>
        <taxon>Hymenoptera</taxon>
        <taxon>Apocrita</taxon>
        <taxon>Aculeata</taxon>
        <taxon>Formicoidea</taxon>
        <taxon>Formicidae</taxon>
        <taxon>Formicinae</taxon>
        <taxon>Lasius</taxon>
        <taxon>Lasius</taxon>
    </lineage>
</organism>
<proteinExistence type="predicted"/>
<feature type="domain" description="Peptidase A2" evidence="2">
    <location>
        <begin position="438"/>
        <end position="475"/>
    </location>
</feature>
<evidence type="ECO:0000313" key="4">
    <source>
        <dbReference type="Proteomes" id="UP000036403"/>
    </source>
</evidence>
<sequence>MTKDHEGVARAQFELFGRVARAFKNRRKSGAANITTGLVEARLQALESNWAKFEAQHDKLVIGAWDALAGHDYRVNYRDFASQAEEAYLTQKGMFLDALHELNSEASVEIPVVAPESSSANRTTLPCIQLPQFFGRYEDWPSFRDLFHSIIREDANITRVEKLHYLKSCLKGKADLLVRSLPTTDENFERAWRSLTNHFENKRLLVRSYLSKFTALQKLKGESSSDLRNLCHTVNSLESIGRPITNGEDLFVYLIVELLDLRSRCEWENAVSETTELPSYEELQRLLDRRVNTLESLQPVKAEAISSKTSSGPARQTRFLHARNQETKRGRCSLCGKDHYIICDVYQVKTAEARKQHVETHNLCLNCLGKHKLAECSSKKTCSSCHARHHTTLHDACSNSEVATTSHVARHQPETPTAVLLATARVRVTDRFGNFYTARALVDQGSESSLISEALAQRLRLPRALTSVALFGIGGKQADFARGQVALQIGDASFETLQHVQRGGARSAHKEGAVYVCARRSASFG</sequence>
<dbReference type="AlphaFoldDB" id="A0A0J7K130"/>